<dbReference type="AlphaFoldDB" id="A0A917BV84"/>
<keyword evidence="1" id="KW-0472">Membrane</keyword>
<keyword evidence="1" id="KW-1133">Transmembrane helix</keyword>
<dbReference type="InterPro" id="IPR036291">
    <property type="entry name" value="NAD(P)-bd_dom_sf"/>
</dbReference>
<reference evidence="3" key="1">
    <citation type="journal article" date="2014" name="Int. J. Syst. Evol. Microbiol.">
        <title>Complete genome sequence of Corynebacterium casei LMG S-19264T (=DSM 44701T), isolated from a smear-ripened cheese.</title>
        <authorList>
            <consortium name="US DOE Joint Genome Institute (JGI-PGF)"/>
            <person name="Walter F."/>
            <person name="Albersmeier A."/>
            <person name="Kalinowski J."/>
            <person name="Ruckert C."/>
        </authorList>
    </citation>
    <scope>NUCLEOTIDE SEQUENCE</scope>
    <source>
        <strain evidence="3">CGMCC 1.12160</strain>
    </source>
</reference>
<name>A0A917BV84_9MICO</name>
<dbReference type="Pfam" id="PF01370">
    <property type="entry name" value="Epimerase"/>
    <property type="match status" value="1"/>
</dbReference>
<dbReference type="InterPro" id="IPR001509">
    <property type="entry name" value="Epimerase_deHydtase"/>
</dbReference>
<dbReference type="PANTHER" id="PTHR48079:SF6">
    <property type="entry name" value="NAD(P)-BINDING DOMAIN-CONTAINING PROTEIN-RELATED"/>
    <property type="match status" value="1"/>
</dbReference>
<feature type="transmembrane region" description="Helical" evidence="1">
    <location>
        <begin position="337"/>
        <end position="358"/>
    </location>
</feature>
<dbReference type="Proteomes" id="UP000605670">
    <property type="component" value="Unassembled WGS sequence"/>
</dbReference>
<dbReference type="Gene3D" id="3.40.50.720">
    <property type="entry name" value="NAD(P)-binding Rossmann-like Domain"/>
    <property type="match status" value="1"/>
</dbReference>
<keyword evidence="1" id="KW-0812">Transmembrane</keyword>
<evidence type="ECO:0000313" key="3">
    <source>
        <dbReference type="EMBL" id="GGF59905.1"/>
    </source>
</evidence>
<dbReference type="InterPro" id="IPR051783">
    <property type="entry name" value="NAD(P)-dependent_oxidoreduct"/>
</dbReference>
<dbReference type="GO" id="GO:0005737">
    <property type="term" value="C:cytoplasm"/>
    <property type="evidence" value="ECO:0007669"/>
    <property type="project" value="TreeGrafter"/>
</dbReference>
<keyword evidence="4" id="KW-1185">Reference proteome</keyword>
<dbReference type="EMBL" id="BMEM01000006">
    <property type="protein sequence ID" value="GGF59905.1"/>
    <property type="molecule type" value="Genomic_DNA"/>
</dbReference>
<dbReference type="PANTHER" id="PTHR48079">
    <property type="entry name" value="PROTEIN YEEZ"/>
    <property type="match status" value="1"/>
</dbReference>
<comment type="caution">
    <text evidence="3">The sequence shown here is derived from an EMBL/GenBank/DDBJ whole genome shotgun (WGS) entry which is preliminary data.</text>
</comment>
<gene>
    <name evidence="3" type="ORF">GCM10011366_29660</name>
</gene>
<evidence type="ECO:0000259" key="2">
    <source>
        <dbReference type="Pfam" id="PF01370"/>
    </source>
</evidence>
<sequence>MSSTGDTSAPAGRGVRVALTRAGTPFGTALAELLVAGGADLVGLDERVGDSPGVEWRSVDAGSPAVLQHLEGVDVLVHLAWEPDLQTSLAEQPAVRRARQVRTVRTLLTASAAAGVRRLVVVTSGMIHGARADNPVPLPEDSPARTPDTEGLVADLVAVEQELTARGAPRPGPQVTVLRPGALVGPGVDTMITRHFEAPRLLTLRGTRPAWSFCHVDDLASALLVLARADEVPDELAVSSWGSLSQQDVEELSGMRHVELSESSAHSAADRLHRLGAVPVAASDLAYVAHPWVTEPHRLAALGWQPAHDNASCLATLLDQVRGHRAVMARRLRSRDAVGAAAGAASAAVAVIATAALLRRRRGRD</sequence>
<dbReference type="GO" id="GO:0004029">
    <property type="term" value="F:aldehyde dehydrogenase (NAD+) activity"/>
    <property type="evidence" value="ECO:0007669"/>
    <property type="project" value="TreeGrafter"/>
</dbReference>
<proteinExistence type="predicted"/>
<organism evidence="3 4">
    <name type="scientific">Ornithinimicrobium tianjinense</name>
    <dbReference type="NCBI Taxonomy" id="1195761"/>
    <lineage>
        <taxon>Bacteria</taxon>
        <taxon>Bacillati</taxon>
        <taxon>Actinomycetota</taxon>
        <taxon>Actinomycetes</taxon>
        <taxon>Micrococcales</taxon>
        <taxon>Ornithinimicrobiaceae</taxon>
        <taxon>Ornithinimicrobium</taxon>
    </lineage>
</organism>
<evidence type="ECO:0000256" key="1">
    <source>
        <dbReference type="SAM" id="Phobius"/>
    </source>
</evidence>
<evidence type="ECO:0000313" key="4">
    <source>
        <dbReference type="Proteomes" id="UP000605670"/>
    </source>
</evidence>
<reference evidence="3" key="2">
    <citation type="submission" date="2020-09" db="EMBL/GenBank/DDBJ databases">
        <authorList>
            <person name="Sun Q."/>
            <person name="Zhou Y."/>
        </authorList>
    </citation>
    <scope>NUCLEOTIDE SEQUENCE</scope>
    <source>
        <strain evidence="3">CGMCC 1.12160</strain>
    </source>
</reference>
<feature type="domain" description="NAD-dependent epimerase/dehydratase" evidence="2">
    <location>
        <begin position="27"/>
        <end position="230"/>
    </location>
</feature>
<protein>
    <submittedName>
        <fullName evidence="3">NAD-dependent dehydratase</fullName>
    </submittedName>
</protein>
<dbReference type="RefSeq" id="WP_229735327.1">
    <property type="nucleotide sequence ID" value="NZ_BAABKH010000001.1"/>
</dbReference>
<dbReference type="SUPFAM" id="SSF51735">
    <property type="entry name" value="NAD(P)-binding Rossmann-fold domains"/>
    <property type="match status" value="1"/>
</dbReference>
<accession>A0A917BV84</accession>